<organism evidence="5 6">
    <name type="scientific">Neorhodopirellula pilleata</name>
    <dbReference type="NCBI Taxonomy" id="2714738"/>
    <lineage>
        <taxon>Bacteria</taxon>
        <taxon>Pseudomonadati</taxon>
        <taxon>Planctomycetota</taxon>
        <taxon>Planctomycetia</taxon>
        <taxon>Pirellulales</taxon>
        <taxon>Pirellulaceae</taxon>
        <taxon>Neorhodopirellula</taxon>
    </lineage>
</organism>
<dbReference type="SUPFAM" id="SSF52540">
    <property type="entry name" value="P-loop containing nucleoside triphosphate hydrolases"/>
    <property type="match status" value="1"/>
</dbReference>
<dbReference type="AlphaFoldDB" id="A0A5C6A2T2"/>
<dbReference type="EMBL" id="SJPM01000008">
    <property type="protein sequence ID" value="TWT94212.1"/>
    <property type="molecule type" value="Genomic_DNA"/>
</dbReference>
<dbReference type="RefSeq" id="WP_146579159.1">
    <property type="nucleotide sequence ID" value="NZ_SJPM01000008.1"/>
</dbReference>
<dbReference type="InterPro" id="IPR037257">
    <property type="entry name" value="T2SS_E_N_sf"/>
</dbReference>
<dbReference type="GO" id="GO:0016887">
    <property type="term" value="F:ATP hydrolysis activity"/>
    <property type="evidence" value="ECO:0007669"/>
    <property type="project" value="TreeGrafter"/>
</dbReference>
<dbReference type="PANTHER" id="PTHR30258:SF2">
    <property type="entry name" value="COMG OPERON PROTEIN 1"/>
    <property type="match status" value="1"/>
</dbReference>
<keyword evidence="2" id="KW-0547">Nucleotide-binding</keyword>
<evidence type="ECO:0000259" key="4">
    <source>
        <dbReference type="PROSITE" id="PS00662"/>
    </source>
</evidence>
<dbReference type="GO" id="GO:0005524">
    <property type="term" value="F:ATP binding"/>
    <property type="evidence" value="ECO:0007669"/>
    <property type="project" value="UniProtKB-KW"/>
</dbReference>
<evidence type="ECO:0000313" key="6">
    <source>
        <dbReference type="Proteomes" id="UP000316213"/>
    </source>
</evidence>
<dbReference type="OrthoDB" id="244550at2"/>
<dbReference type="InterPro" id="IPR007831">
    <property type="entry name" value="T2SS_GspE_N"/>
</dbReference>
<dbReference type="Gene3D" id="3.40.50.300">
    <property type="entry name" value="P-loop containing nucleotide triphosphate hydrolases"/>
    <property type="match status" value="1"/>
</dbReference>
<keyword evidence="6" id="KW-1185">Reference proteome</keyword>
<dbReference type="InterPro" id="IPR001482">
    <property type="entry name" value="T2SS/T4SS_dom"/>
</dbReference>
<evidence type="ECO:0000256" key="3">
    <source>
        <dbReference type="ARBA" id="ARBA00022840"/>
    </source>
</evidence>
<dbReference type="CDD" id="cd01129">
    <property type="entry name" value="PulE-GspE-like"/>
    <property type="match status" value="1"/>
</dbReference>
<dbReference type="GO" id="GO:0005886">
    <property type="term" value="C:plasma membrane"/>
    <property type="evidence" value="ECO:0007669"/>
    <property type="project" value="TreeGrafter"/>
</dbReference>
<dbReference type="PANTHER" id="PTHR30258">
    <property type="entry name" value="TYPE II SECRETION SYSTEM PROTEIN GSPE-RELATED"/>
    <property type="match status" value="1"/>
</dbReference>
<dbReference type="SUPFAM" id="SSF160246">
    <property type="entry name" value="EspE N-terminal domain-like"/>
    <property type="match status" value="1"/>
</dbReference>
<dbReference type="FunFam" id="3.40.50.300:FF:000398">
    <property type="entry name" value="Type IV pilus assembly ATPase PilB"/>
    <property type="match status" value="1"/>
</dbReference>
<keyword evidence="3" id="KW-0067">ATP-binding</keyword>
<protein>
    <submittedName>
        <fullName evidence="5">Type II secretion system protein E</fullName>
    </submittedName>
</protein>
<sequence length="523" mass="58015">MVSINSRLETENQELIRQAEFFGMQAWELQDVVVDAELVATFPSQLLFRENMLPIEVNGGKCFVAVSDPKRLEGIEQLAAQCRWPIVTVLSEPDPIRRHLHRLLGVGGSTVRDLVARSNDEVDELCEAAGDEIDDKSQASSVVKLVNELIVEAVSQRASDVHIEPEKDELIVRFRVDGVLQQQHVPVEIQRFRSAIVSRIKIMAKLNIAERRLPQDGRIHLNLKDGEIDLRVSVIPTHHGESIVLRLLSGGESDLGIDQLRLPEDIRIVWEKLIRRSNGLLLVTGPTGSGKTTTLYSSLAAIRCVNTKITTIEDPIEYKLRQVSQIQVEPEIGLTFARGLRSLLRHDPDVVLVGEIRDTETAKISVQASMTGHLVFSTLHTNDAASAYTRLVDMGVEPYMVASTVEAVLAQRLVRRLCVACRKPEALGRAEVPNGLYLRDDATIYQAVGCRHCHGTGYSGRQAIFELLQTDSNIRKLCQENVSADEIRQAAVAAGTQTLRASAWELVQQGQTTVAEMFRVSPA</sequence>
<dbReference type="Pfam" id="PF05157">
    <property type="entry name" value="MshEN"/>
    <property type="match status" value="1"/>
</dbReference>
<reference evidence="5 6" key="1">
    <citation type="submission" date="2019-02" db="EMBL/GenBank/DDBJ databases">
        <title>Deep-cultivation of Planctomycetes and their phenomic and genomic characterization uncovers novel biology.</title>
        <authorList>
            <person name="Wiegand S."/>
            <person name="Jogler M."/>
            <person name="Boedeker C."/>
            <person name="Pinto D."/>
            <person name="Vollmers J."/>
            <person name="Rivas-Marin E."/>
            <person name="Kohn T."/>
            <person name="Peeters S.H."/>
            <person name="Heuer A."/>
            <person name="Rast P."/>
            <person name="Oberbeckmann S."/>
            <person name="Bunk B."/>
            <person name="Jeske O."/>
            <person name="Meyerdierks A."/>
            <person name="Storesund J.E."/>
            <person name="Kallscheuer N."/>
            <person name="Luecker S."/>
            <person name="Lage O.M."/>
            <person name="Pohl T."/>
            <person name="Merkel B.J."/>
            <person name="Hornburger P."/>
            <person name="Mueller R.-W."/>
            <person name="Bruemmer F."/>
            <person name="Labrenz M."/>
            <person name="Spormann A.M."/>
            <person name="Op Den Camp H."/>
            <person name="Overmann J."/>
            <person name="Amann R."/>
            <person name="Jetten M.S.M."/>
            <person name="Mascher T."/>
            <person name="Medema M.H."/>
            <person name="Devos D.P."/>
            <person name="Kaster A.-K."/>
            <person name="Ovreas L."/>
            <person name="Rohde M."/>
            <person name="Galperin M.Y."/>
            <person name="Jogler C."/>
        </authorList>
    </citation>
    <scope>NUCLEOTIDE SEQUENCE [LARGE SCALE GENOMIC DNA]</scope>
    <source>
        <strain evidence="5 6">Pla100</strain>
    </source>
</reference>
<dbReference type="Pfam" id="PF00437">
    <property type="entry name" value="T2SSE"/>
    <property type="match status" value="1"/>
</dbReference>
<comment type="similarity">
    <text evidence="1">Belongs to the GSP E family.</text>
</comment>
<dbReference type="Proteomes" id="UP000316213">
    <property type="component" value="Unassembled WGS sequence"/>
</dbReference>
<proteinExistence type="inferred from homology"/>
<comment type="caution">
    <text evidence="5">The sequence shown here is derived from an EMBL/GenBank/DDBJ whole genome shotgun (WGS) entry which is preliminary data.</text>
</comment>
<dbReference type="PROSITE" id="PS00662">
    <property type="entry name" value="T2SP_E"/>
    <property type="match status" value="1"/>
</dbReference>
<dbReference type="Gene3D" id="3.30.450.90">
    <property type="match status" value="1"/>
</dbReference>
<evidence type="ECO:0000256" key="1">
    <source>
        <dbReference type="ARBA" id="ARBA00006611"/>
    </source>
</evidence>
<dbReference type="Gene3D" id="3.30.300.160">
    <property type="entry name" value="Type II secretion system, protein E, N-terminal domain"/>
    <property type="match status" value="1"/>
</dbReference>
<accession>A0A5C6A2T2</accession>
<dbReference type="InterPro" id="IPR027417">
    <property type="entry name" value="P-loop_NTPase"/>
</dbReference>
<gene>
    <name evidence="5" type="primary">xpsE_2</name>
    <name evidence="5" type="ORF">Pla100_38220</name>
</gene>
<evidence type="ECO:0000256" key="2">
    <source>
        <dbReference type="ARBA" id="ARBA00022741"/>
    </source>
</evidence>
<feature type="domain" description="Bacterial type II secretion system protein E" evidence="4">
    <location>
        <begin position="344"/>
        <end position="358"/>
    </location>
</feature>
<evidence type="ECO:0000313" key="5">
    <source>
        <dbReference type="EMBL" id="TWT94212.1"/>
    </source>
</evidence>
<name>A0A5C6A2T2_9BACT</name>
<dbReference type="FunFam" id="3.30.450.90:FF:000001">
    <property type="entry name" value="Type II secretion system ATPase GspE"/>
    <property type="match status" value="1"/>
</dbReference>